<organism evidence="2 3">
    <name type="scientific">Bodo saltans</name>
    <name type="common">Flagellated protozoan</name>
    <dbReference type="NCBI Taxonomy" id="75058"/>
    <lineage>
        <taxon>Eukaryota</taxon>
        <taxon>Discoba</taxon>
        <taxon>Euglenozoa</taxon>
        <taxon>Kinetoplastea</taxon>
        <taxon>Metakinetoplastina</taxon>
        <taxon>Eubodonida</taxon>
        <taxon>Bodonidae</taxon>
        <taxon>Bodo</taxon>
    </lineage>
</organism>
<name>A0A0S4IWL4_BODSA</name>
<proteinExistence type="predicted"/>
<feature type="compositionally biased region" description="Polar residues" evidence="1">
    <location>
        <begin position="562"/>
        <end position="580"/>
    </location>
</feature>
<evidence type="ECO:0000313" key="2">
    <source>
        <dbReference type="EMBL" id="CUF99749.1"/>
    </source>
</evidence>
<protein>
    <submittedName>
        <fullName evidence="2">Uncharacterized protein</fullName>
    </submittedName>
</protein>
<feature type="compositionally biased region" description="Polar residues" evidence="1">
    <location>
        <begin position="411"/>
        <end position="423"/>
    </location>
</feature>
<dbReference type="Proteomes" id="UP000051952">
    <property type="component" value="Unassembled WGS sequence"/>
</dbReference>
<keyword evidence="3" id="KW-1185">Reference proteome</keyword>
<feature type="region of interest" description="Disordered" evidence="1">
    <location>
        <begin position="111"/>
        <end position="134"/>
    </location>
</feature>
<reference evidence="3" key="1">
    <citation type="submission" date="2015-09" db="EMBL/GenBank/DDBJ databases">
        <authorList>
            <consortium name="Pathogen Informatics"/>
        </authorList>
    </citation>
    <scope>NUCLEOTIDE SEQUENCE [LARGE SCALE GENOMIC DNA]</scope>
    <source>
        <strain evidence="3">Lake Konstanz</strain>
    </source>
</reference>
<feature type="region of interest" description="Disordered" evidence="1">
    <location>
        <begin position="512"/>
        <end position="640"/>
    </location>
</feature>
<dbReference type="AlphaFoldDB" id="A0A0S4IWL4"/>
<feature type="region of interest" description="Disordered" evidence="1">
    <location>
        <begin position="411"/>
        <end position="450"/>
    </location>
</feature>
<dbReference type="EMBL" id="CYKH01000484">
    <property type="protein sequence ID" value="CUF99749.1"/>
    <property type="molecule type" value="Genomic_DNA"/>
</dbReference>
<gene>
    <name evidence="2" type="ORF">BSAL_68860c</name>
</gene>
<evidence type="ECO:0000256" key="1">
    <source>
        <dbReference type="SAM" id="MobiDB-lite"/>
    </source>
</evidence>
<sequence>MKAARGGHSFTTTFGRNNVVDVETAMILRRVTSADAETLRPATSEQLKFRQAMLPRSIHSAGVIRKRELLAQLEEQCVTQRRTETKFQTRVPLVNLNIDMKVNAEPITAATAPKSSSVKQHRGQVLQRPPVAPSRLKPSTLHLPEEQPQFNVATLFQGFVAAQEAAQAMNAVDNLPESVIQSNPYLQHLRNNAEVALNDAAELLVSASRWSAQLRYQPAEFPATSSETIARDGYGREEDGDEDIPQHCKILFREWERFLTMCAAATSIPASDEGNIDADTERELFISFMRTHGNMAKVTETLTISHEEEEGNADGVMHEPTTAEEMTIAAAGGAVTTSQTPDVLDDLAPPSGGGLLGASDPSVRPMVVTRHRPTLVKQSAPLQRGKMMMDVHSKHDHLVRLMELSMLASSSGVPSARSTPTLQHTREGLAESAEPASLLSSPLKRKGSSGIKTMTEVQHQAREVFAQIRDEHVQAHVARVERQLEKHHQLGLRLNRSKNLDLYKLQQLEQHQRGLSNSATQAAAAHDSPYRSPAKPSQEKHAAPLPPVVANTEGGGGLDDNTAPNSPNAMHSRLPSSASLRSGPPSATHKLGGNPRAIGSAKSRPSSSGTTMSTPRGPTITLDLPMVQLRSGGAAQRPKA</sequence>
<dbReference type="VEuPathDB" id="TriTrypDB:BSAL_68860c"/>
<feature type="compositionally biased region" description="Polar residues" evidence="1">
    <location>
        <begin position="603"/>
        <end position="616"/>
    </location>
</feature>
<feature type="compositionally biased region" description="Polar residues" evidence="1">
    <location>
        <begin position="512"/>
        <end position="521"/>
    </location>
</feature>
<feature type="compositionally biased region" description="Low complexity" evidence="1">
    <location>
        <begin position="430"/>
        <end position="442"/>
    </location>
</feature>
<evidence type="ECO:0000313" key="3">
    <source>
        <dbReference type="Proteomes" id="UP000051952"/>
    </source>
</evidence>
<accession>A0A0S4IWL4</accession>